<dbReference type="GO" id="GO:0008237">
    <property type="term" value="F:metallopeptidase activity"/>
    <property type="evidence" value="ECO:0007669"/>
    <property type="project" value="InterPro"/>
</dbReference>
<protein>
    <recommendedName>
        <fullName evidence="4">Lysine-specific metallo-endopeptidase domain-containing protein</fullName>
    </recommendedName>
</protein>
<dbReference type="InterPro" id="IPR024079">
    <property type="entry name" value="MetalloPept_cat_dom_sf"/>
</dbReference>
<dbReference type="VEuPathDB" id="FungiDB:JI435_027640"/>
<name>Q0UZQ0_PHANO</name>
<dbReference type="Proteomes" id="UP000001055">
    <property type="component" value="Unassembled WGS sequence"/>
</dbReference>
<feature type="region of interest" description="Disordered" evidence="1">
    <location>
        <begin position="141"/>
        <end position="178"/>
    </location>
</feature>
<dbReference type="Gene3D" id="3.40.390.10">
    <property type="entry name" value="Collagenase (Catalytic Domain)"/>
    <property type="match status" value="1"/>
</dbReference>
<dbReference type="eggNOG" id="ENOG502T6QQ">
    <property type="taxonomic scope" value="Eukaryota"/>
</dbReference>
<evidence type="ECO:0008006" key="4">
    <source>
        <dbReference type="Google" id="ProtNLM"/>
    </source>
</evidence>
<sequence>MQAHSDQSDESWSGGYSRITFCNRFFNELRTLDETTQYAKRSAERKENLENWDNRASCFFHEITHLAYFVNSGASGKSPNVDDLRINFGTKTKRRTEDTYGPYLAKILRNFRADGWYPGQNADTYAWYAMAMWAQKEIGHYPENPKSKGIKPIAPPRRADGSSLNDPAGAADSSDDKV</sequence>
<dbReference type="RefSeq" id="XP_001793361.1">
    <property type="nucleotide sequence ID" value="XM_001793309.1"/>
</dbReference>
<evidence type="ECO:0000313" key="3">
    <source>
        <dbReference type="Proteomes" id="UP000001055"/>
    </source>
</evidence>
<dbReference type="HOGENOM" id="CLU_1511121_0_0_1"/>
<dbReference type="InParanoid" id="Q0UZQ0"/>
<proteinExistence type="predicted"/>
<dbReference type="GeneID" id="5970218"/>
<evidence type="ECO:0000256" key="1">
    <source>
        <dbReference type="SAM" id="MobiDB-lite"/>
    </source>
</evidence>
<dbReference type="EMBL" id="CH445328">
    <property type="protein sequence ID" value="EAT89495.2"/>
    <property type="molecule type" value="Genomic_DNA"/>
</dbReference>
<reference evidence="3" key="1">
    <citation type="journal article" date="2007" name="Plant Cell">
        <title>Dothideomycete-plant interactions illuminated by genome sequencing and EST analysis of the wheat pathogen Stagonospora nodorum.</title>
        <authorList>
            <person name="Hane J.K."/>
            <person name="Lowe R.G."/>
            <person name="Solomon P.S."/>
            <person name="Tan K.C."/>
            <person name="Schoch C.L."/>
            <person name="Spatafora J.W."/>
            <person name="Crous P.W."/>
            <person name="Kodira C."/>
            <person name="Birren B.W."/>
            <person name="Galagan J.E."/>
            <person name="Torriani S.F."/>
            <person name="McDonald B.A."/>
            <person name="Oliver R.P."/>
        </authorList>
    </citation>
    <scope>NUCLEOTIDE SEQUENCE [LARGE SCALE GENOMIC DNA]</scope>
    <source>
        <strain evidence="3">SN15 / ATCC MYA-4574 / FGSC 10173</strain>
    </source>
</reference>
<dbReference type="KEGG" id="pno:SNOG_02764"/>
<evidence type="ECO:0000313" key="2">
    <source>
        <dbReference type="EMBL" id="EAT89495.2"/>
    </source>
</evidence>
<gene>
    <name evidence="2" type="ORF">SNOG_02764</name>
</gene>
<accession>Q0UZQ0</accession>
<organism evidence="2 3">
    <name type="scientific">Phaeosphaeria nodorum (strain SN15 / ATCC MYA-4574 / FGSC 10173)</name>
    <name type="common">Glume blotch fungus</name>
    <name type="synonym">Parastagonospora nodorum</name>
    <dbReference type="NCBI Taxonomy" id="321614"/>
    <lineage>
        <taxon>Eukaryota</taxon>
        <taxon>Fungi</taxon>
        <taxon>Dikarya</taxon>
        <taxon>Ascomycota</taxon>
        <taxon>Pezizomycotina</taxon>
        <taxon>Dothideomycetes</taxon>
        <taxon>Pleosporomycetidae</taxon>
        <taxon>Pleosporales</taxon>
        <taxon>Pleosporineae</taxon>
        <taxon>Phaeosphaeriaceae</taxon>
        <taxon>Parastagonospora</taxon>
    </lineage>
</organism>
<dbReference type="AlphaFoldDB" id="Q0UZQ0"/>